<reference evidence="5" key="1">
    <citation type="submission" date="2020-05" db="EMBL/GenBank/DDBJ databases">
        <authorList>
            <person name="Chiriac C."/>
            <person name="Salcher M."/>
            <person name="Ghai R."/>
            <person name="Kavagutti S V."/>
        </authorList>
    </citation>
    <scope>NUCLEOTIDE SEQUENCE</scope>
</reference>
<feature type="transmembrane region" description="Helical" evidence="4">
    <location>
        <begin position="19"/>
        <end position="40"/>
    </location>
</feature>
<dbReference type="EMBL" id="CAEZWL010000004">
    <property type="protein sequence ID" value="CAB4647466.1"/>
    <property type="molecule type" value="Genomic_DNA"/>
</dbReference>
<gene>
    <name evidence="5" type="ORF">UFOPK2243_00258</name>
</gene>
<evidence type="ECO:0000313" key="5">
    <source>
        <dbReference type="EMBL" id="CAB4647466.1"/>
    </source>
</evidence>
<name>A0A6J6KEA9_9ZZZZ</name>
<dbReference type="GO" id="GO:0006310">
    <property type="term" value="P:DNA recombination"/>
    <property type="evidence" value="ECO:0007669"/>
    <property type="project" value="UniProtKB-KW"/>
</dbReference>
<proteinExistence type="predicted"/>
<keyword evidence="4" id="KW-0472">Membrane</keyword>
<dbReference type="Pfam" id="PF02646">
    <property type="entry name" value="RmuC"/>
    <property type="match status" value="1"/>
</dbReference>
<dbReference type="InterPro" id="IPR003798">
    <property type="entry name" value="DNA_recombination_RmuC"/>
</dbReference>
<evidence type="ECO:0000256" key="4">
    <source>
        <dbReference type="SAM" id="Phobius"/>
    </source>
</evidence>
<protein>
    <submittedName>
        <fullName evidence="5">Unannotated protein</fullName>
    </submittedName>
</protein>
<evidence type="ECO:0000256" key="3">
    <source>
        <dbReference type="SAM" id="Coils"/>
    </source>
</evidence>
<feature type="coiled-coil region" evidence="3">
    <location>
        <begin position="78"/>
        <end position="112"/>
    </location>
</feature>
<dbReference type="PANTHER" id="PTHR30563:SF0">
    <property type="entry name" value="DNA RECOMBINATION PROTEIN RMUC"/>
    <property type="match status" value="1"/>
</dbReference>
<accession>A0A6J6KEA9</accession>
<keyword evidence="4" id="KW-1133">Transmembrane helix</keyword>
<dbReference type="AlphaFoldDB" id="A0A6J6KEA9"/>
<keyword evidence="4" id="KW-0812">Transmembrane</keyword>
<keyword evidence="1 3" id="KW-0175">Coiled coil</keyword>
<organism evidence="5">
    <name type="scientific">freshwater metagenome</name>
    <dbReference type="NCBI Taxonomy" id="449393"/>
    <lineage>
        <taxon>unclassified sequences</taxon>
        <taxon>metagenomes</taxon>
        <taxon>ecological metagenomes</taxon>
    </lineage>
</organism>
<sequence length="407" mass="44320">MIVGGSCHDRGMTSTNSPLVTIITLMIGLILGLVIGFLIWRRGSSGTAIDSTDLTEQLSAARAERDLYKSERDNAVAGSKLAGELEAMKGAMEKLQKEAGDADRRRIEAESDIRAQVRAMSTHNESLVAQTKAIAGALTNAATRGKFGEAQLELMLENAGLRKDIEFTAQRSTTDADSSGIPDITVKMPGGTKLFIDSKFPFDRFIEAHEEEDSDAREALFAEHRKDLFSHVQTLAKRGYHASQDSPDFVILFVPFESLLTEALRVDPLFLENAFKLNVTIATPTSMMALLRTIGNVYSRNAVARNAEDISKSAASFMKDLTLLHSRIIKVGTAINSLSKAYSELIPTAESTVKRAAAKILSYGVSGDKDKLALAYPDAPAQVREIKNSDIAAEDDFIDAEEVKEDE</sequence>
<evidence type="ECO:0000256" key="1">
    <source>
        <dbReference type="ARBA" id="ARBA00023054"/>
    </source>
</evidence>
<dbReference type="PANTHER" id="PTHR30563">
    <property type="entry name" value="DNA RECOMBINATION PROTEIN RMUC"/>
    <property type="match status" value="1"/>
</dbReference>
<evidence type="ECO:0000256" key="2">
    <source>
        <dbReference type="ARBA" id="ARBA00023172"/>
    </source>
</evidence>
<keyword evidence="2" id="KW-0233">DNA recombination</keyword>